<dbReference type="PROSITE" id="PS00061">
    <property type="entry name" value="ADH_SHORT"/>
    <property type="match status" value="1"/>
</dbReference>
<dbReference type="CDD" id="cd05233">
    <property type="entry name" value="SDR_c"/>
    <property type="match status" value="1"/>
</dbReference>
<accession>A0A7W4JFJ9</accession>
<comment type="similarity">
    <text evidence="1">Belongs to the short-chain dehydrogenases/reductases (SDR) family.</text>
</comment>
<dbReference type="SUPFAM" id="SSF51735">
    <property type="entry name" value="NAD(P)-binding Rossmann-fold domains"/>
    <property type="match status" value="1"/>
</dbReference>
<proteinExistence type="inferred from homology"/>
<evidence type="ECO:0000313" key="4">
    <source>
        <dbReference type="Proteomes" id="UP000525623"/>
    </source>
</evidence>
<dbReference type="InterPro" id="IPR036291">
    <property type="entry name" value="NAD(P)-bd_dom_sf"/>
</dbReference>
<evidence type="ECO:0000313" key="3">
    <source>
        <dbReference type="EMBL" id="MBB2180350.1"/>
    </source>
</evidence>
<reference evidence="3 4" key="1">
    <citation type="submission" date="2020-04" db="EMBL/GenBank/DDBJ databases">
        <title>Description of novel Gluconacetobacter.</title>
        <authorList>
            <person name="Sombolestani A."/>
        </authorList>
    </citation>
    <scope>NUCLEOTIDE SEQUENCE [LARGE SCALE GENOMIC DNA]</scope>
    <source>
        <strain evidence="3 4">LMG 27725</strain>
    </source>
</reference>
<dbReference type="AlphaFoldDB" id="A0A7W4JFJ9"/>
<dbReference type="GO" id="GO:0016491">
    <property type="term" value="F:oxidoreductase activity"/>
    <property type="evidence" value="ECO:0007669"/>
    <property type="project" value="UniProtKB-KW"/>
</dbReference>
<gene>
    <name evidence="3" type="ORF">HLH29_14480</name>
</gene>
<protein>
    <submittedName>
        <fullName evidence="3">SDR family NAD(P)-dependent oxidoreductase</fullName>
    </submittedName>
</protein>
<dbReference type="PRINTS" id="PR00081">
    <property type="entry name" value="GDHRDH"/>
</dbReference>
<sequence>MSNGKLALVTGASSGLGIALAEDLARRGYNLVLTARSEQPMQELAERLRSARNIDVVVEVSDLSVAGGAAQLISNLDARGLAPDTLVANAAFGINEAFASHDPTRLVAMLQLNVISLTELAQVYASRMKAAGRGHIMLVASIAAFQPTPIIAAYGATKAFVLSLGEAMHVELAPQVGVTVLCPGFMETGFGAVAGFHPSDAVRRIALAPATVARIGVDAMLSGKPSVVAGGANKIMVLATRLIPRVVAARIAYKMGDSSGHAT</sequence>
<evidence type="ECO:0000256" key="2">
    <source>
        <dbReference type="ARBA" id="ARBA00023002"/>
    </source>
</evidence>
<dbReference type="RefSeq" id="WP_182968034.1">
    <property type="nucleotide sequence ID" value="NZ_BAABGC010000069.1"/>
</dbReference>
<dbReference type="EMBL" id="JABEQL010000022">
    <property type="protein sequence ID" value="MBB2180350.1"/>
    <property type="molecule type" value="Genomic_DNA"/>
</dbReference>
<organism evidence="3 4">
    <name type="scientific">Gluconacetobacter tumulicola</name>
    <dbReference type="NCBI Taxonomy" id="1017177"/>
    <lineage>
        <taxon>Bacteria</taxon>
        <taxon>Pseudomonadati</taxon>
        <taxon>Pseudomonadota</taxon>
        <taxon>Alphaproteobacteria</taxon>
        <taxon>Acetobacterales</taxon>
        <taxon>Acetobacteraceae</taxon>
        <taxon>Gluconacetobacter</taxon>
    </lineage>
</organism>
<evidence type="ECO:0000256" key="1">
    <source>
        <dbReference type="ARBA" id="ARBA00006484"/>
    </source>
</evidence>
<dbReference type="Proteomes" id="UP000525623">
    <property type="component" value="Unassembled WGS sequence"/>
</dbReference>
<dbReference type="InterPro" id="IPR020904">
    <property type="entry name" value="Sc_DH/Rdtase_CS"/>
</dbReference>
<comment type="caution">
    <text evidence="3">The sequence shown here is derived from an EMBL/GenBank/DDBJ whole genome shotgun (WGS) entry which is preliminary data.</text>
</comment>
<keyword evidence="4" id="KW-1185">Reference proteome</keyword>
<dbReference type="PANTHER" id="PTHR42901:SF1">
    <property type="entry name" value="ALCOHOL DEHYDROGENASE"/>
    <property type="match status" value="1"/>
</dbReference>
<dbReference type="InterPro" id="IPR002347">
    <property type="entry name" value="SDR_fam"/>
</dbReference>
<keyword evidence="2" id="KW-0560">Oxidoreductase</keyword>
<dbReference type="PANTHER" id="PTHR42901">
    <property type="entry name" value="ALCOHOL DEHYDROGENASE"/>
    <property type="match status" value="1"/>
</dbReference>
<dbReference type="PIRSF" id="PIRSF000126">
    <property type="entry name" value="11-beta-HSD1"/>
    <property type="match status" value="1"/>
</dbReference>
<dbReference type="Pfam" id="PF00106">
    <property type="entry name" value="adh_short"/>
    <property type="match status" value="1"/>
</dbReference>
<name>A0A7W4JFJ9_9PROT</name>
<dbReference type="Gene3D" id="3.40.50.720">
    <property type="entry name" value="NAD(P)-binding Rossmann-like Domain"/>
    <property type="match status" value="1"/>
</dbReference>